<keyword evidence="7" id="KW-1185">Reference proteome</keyword>
<dbReference type="PROSITE" id="PS51764">
    <property type="entry name" value="GH26"/>
    <property type="match status" value="1"/>
</dbReference>
<evidence type="ECO:0000256" key="1">
    <source>
        <dbReference type="ARBA" id="ARBA00007754"/>
    </source>
</evidence>
<keyword evidence="3 4" id="KW-0326">Glycosidase</keyword>
<dbReference type="EMBL" id="JACRSX010000001">
    <property type="protein sequence ID" value="MBC8561134.1"/>
    <property type="molecule type" value="Genomic_DNA"/>
</dbReference>
<evidence type="ECO:0000259" key="5">
    <source>
        <dbReference type="PROSITE" id="PS51764"/>
    </source>
</evidence>
<keyword evidence="2 4" id="KW-0378">Hydrolase</keyword>
<feature type="active site" description="Nucleophile" evidence="4">
    <location>
        <position position="261"/>
    </location>
</feature>
<dbReference type="Proteomes" id="UP000606193">
    <property type="component" value="Unassembled WGS sequence"/>
</dbReference>
<gene>
    <name evidence="6" type="ORF">H8704_00570</name>
</gene>
<proteinExistence type="inferred from homology"/>
<dbReference type="SUPFAM" id="SSF51445">
    <property type="entry name" value="(Trans)glycosidases"/>
    <property type="match status" value="1"/>
</dbReference>
<organism evidence="6 7">
    <name type="scientific">Jutongia huaianensis</name>
    <dbReference type="NCBI Taxonomy" id="2763668"/>
    <lineage>
        <taxon>Bacteria</taxon>
        <taxon>Bacillati</taxon>
        <taxon>Bacillota</taxon>
        <taxon>Clostridia</taxon>
        <taxon>Lachnospirales</taxon>
        <taxon>Lachnospiraceae</taxon>
        <taxon>Jutongia</taxon>
    </lineage>
</organism>
<protein>
    <submittedName>
        <fullName evidence="6">Beta-mannosidase</fullName>
    </submittedName>
</protein>
<name>A0ABR7MXN1_9FIRM</name>
<sequence>MQKPVNQNASPEAAALLNYLEQTAGHGIITGQHTQTNPMEEITYIREITGKQPKLRGFELLAYSPNINEADAGEACLTEVYENRDTLKTAMKWAKESDGIVTFSFHWFSPLGGRDKSFYAEHTDFDPAKVLVEGTPEREAFYHDMKVIAGYLEEFKEAGIPILWRPFHESDGTWFWWGSKGPEVARDLYLLMYDYYVNECHLDNLLWVWNCRLPEGYPGDAFVDIVSVDIYLPEYAPTDYAKEYEELIRATSTNKVAALAEVGYMPDVDMLAESHTPWAYYMTWSKEFCIGEQYNSKENLRRMYNSAYAVYNEP</sequence>
<feature type="domain" description="GH26" evidence="5">
    <location>
        <begin position="11"/>
        <end position="313"/>
    </location>
</feature>
<dbReference type="Gene3D" id="3.20.20.80">
    <property type="entry name" value="Glycosidases"/>
    <property type="match status" value="1"/>
</dbReference>
<reference evidence="6 7" key="1">
    <citation type="submission" date="2020-08" db="EMBL/GenBank/DDBJ databases">
        <title>Genome public.</title>
        <authorList>
            <person name="Liu C."/>
            <person name="Sun Q."/>
        </authorList>
    </citation>
    <scope>NUCLEOTIDE SEQUENCE [LARGE SCALE GENOMIC DNA]</scope>
    <source>
        <strain evidence="6 7">NSJ-37</strain>
    </source>
</reference>
<feature type="active site" description="Proton donor" evidence="4">
    <location>
        <position position="169"/>
    </location>
</feature>
<comment type="similarity">
    <text evidence="1 4">Belongs to the glycosyl hydrolase 26 family.</text>
</comment>
<evidence type="ECO:0000256" key="4">
    <source>
        <dbReference type="PROSITE-ProRule" id="PRU01100"/>
    </source>
</evidence>
<dbReference type="InterPro" id="IPR017853">
    <property type="entry name" value="GH"/>
</dbReference>
<dbReference type="InterPro" id="IPR022790">
    <property type="entry name" value="GH26_dom"/>
</dbReference>
<dbReference type="PRINTS" id="PR00739">
    <property type="entry name" value="GLHYDRLASE26"/>
</dbReference>
<dbReference type="PANTHER" id="PTHR40079">
    <property type="entry name" value="MANNAN ENDO-1,4-BETA-MANNOSIDASE E-RELATED"/>
    <property type="match status" value="1"/>
</dbReference>
<dbReference type="PANTHER" id="PTHR40079:SF4">
    <property type="entry name" value="GH26 DOMAIN-CONTAINING PROTEIN-RELATED"/>
    <property type="match status" value="1"/>
</dbReference>
<dbReference type="InterPro" id="IPR000805">
    <property type="entry name" value="Glyco_hydro_26"/>
</dbReference>
<accession>A0ABR7MXN1</accession>
<dbReference type="RefSeq" id="WP_249296893.1">
    <property type="nucleotide sequence ID" value="NZ_JACRSX010000001.1"/>
</dbReference>
<evidence type="ECO:0000256" key="2">
    <source>
        <dbReference type="ARBA" id="ARBA00022801"/>
    </source>
</evidence>
<evidence type="ECO:0000313" key="7">
    <source>
        <dbReference type="Proteomes" id="UP000606193"/>
    </source>
</evidence>
<dbReference type="Pfam" id="PF02156">
    <property type="entry name" value="Glyco_hydro_26"/>
    <property type="match status" value="1"/>
</dbReference>
<evidence type="ECO:0000256" key="3">
    <source>
        <dbReference type="ARBA" id="ARBA00023295"/>
    </source>
</evidence>
<comment type="caution">
    <text evidence="6">The sequence shown here is derived from an EMBL/GenBank/DDBJ whole genome shotgun (WGS) entry which is preliminary data.</text>
</comment>
<evidence type="ECO:0000313" key="6">
    <source>
        <dbReference type="EMBL" id="MBC8561134.1"/>
    </source>
</evidence>